<keyword evidence="3" id="KW-1185">Reference proteome</keyword>
<reference evidence="3" key="1">
    <citation type="journal article" date="2015" name="Genome Announc.">
        <title>Draft genome sequence of the cellulolytic fungus Chaetomium globosum.</title>
        <authorList>
            <person name="Cuomo C.A."/>
            <person name="Untereiner W.A."/>
            <person name="Ma L.-J."/>
            <person name="Grabherr M."/>
            <person name="Birren B.W."/>
        </authorList>
    </citation>
    <scope>NUCLEOTIDE SEQUENCE [LARGE SCALE GENOMIC DNA]</scope>
    <source>
        <strain evidence="3">ATCC 6205 / CBS 148.51 / DSM 1962 / NBRC 6347 / NRRL 1970</strain>
    </source>
</reference>
<dbReference type="InParanoid" id="Q2GSH9"/>
<evidence type="ECO:0000313" key="2">
    <source>
        <dbReference type="EMBL" id="EAQ85061.1"/>
    </source>
</evidence>
<dbReference type="AlphaFoldDB" id="Q2GSH9"/>
<feature type="compositionally biased region" description="Polar residues" evidence="1">
    <location>
        <begin position="29"/>
        <end position="41"/>
    </location>
</feature>
<evidence type="ECO:0000256" key="1">
    <source>
        <dbReference type="SAM" id="MobiDB-lite"/>
    </source>
</evidence>
<dbReference type="HOGENOM" id="CLU_2885581_0_0_1"/>
<dbReference type="Proteomes" id="UP000001056">
    <property type="component" value="Unassembled WGS sequence"/>
</dbReference>
<dbReference type="RefSeq" id="XP_001227002.1">
    <property type="nucleotide sequence ID" value="XM_001227001.1"/>
</dbReference>
<organism evidence="2 3">
    <name type="scientific">Chaetomium globosum (strain ATCC 6205 / CBS 148.51 / DSM 1962 / NBRC 6347 / NRRL 1970)</name>
    <name type="common">Soil fungus</name>
    <dbReference type="NCBI Taxonomy" id="306901"/>
    <lineage>
        <taxon>Eukaryota</taxon>
        <taxon>Fungi</taxon>
        <taxon>Dikarya</taxon>
        <taxon>Ascomycota</taxon>
        <taxon>Pezizomycotina</taxon>
        <taxon>Sordariomycetes</taxon>
        <taxon>Sordariomycetidae</taxon>
        <taxon>Sordariales</taxon>
        <taxon>Chaetomiaceae</taxon>
        <taxon>Chaetomium</taxon>
    </lineage>
</organism>
<accession>Q2GSH9</accession>
<feature type="region of interest" description="Disordered" evidence="1">
    <location>
        <begin position="16"/>
        <end position="63"/>
    </location>
</feature>
<dbReference type="EMBL" id="CH408034">
    <property type="protein sequence ID" value="EAQ85061.1"/>
    <property type="molecule type" value="Genomic_DNA"/>
</dbReference>
<name>Q2GSH9_CHAGB</name>
<proteinExistence type="predicted"/>
<feature type="compositionally biased region" description="Polar residues" evidence="1">
    <location>
        <begin position="49"/>
        <end position="63"/>
    </location>
</feature>
<sequence length="63" mass="6605">MPDLKALHACRNVGVASHAGQGAIKRQARNLNQTPSQTPHSQEGRSCRSAPSSGQFSPNPGLV</sequence>
<evidence type="ECO:0000313" key="3">
    <source>
        <dbReference type="Proteomes" id="UP000001056"/>
    </source>
</evidence>
<dbReference type="GeneID" id="4395139"/>
<gene>
    <name evidence="2" type="ORF">CHGG_09075</name>
</gene>
<dbReference type="VEuPathDB" id="FungiDB:CHGG_09075"/>
<protein>
    <submittedName>
        <fullName evidence="2">Uncharacterized protein</fullName>
    </submittedName>
</protein>